<dbReference type="GO" id="GO:0004888">
    <property type="term" value="F:transmembrane signaling receptor activity"/>
    <property type="evidence" value="ECO:0007669"/>
    <property type="project" value="TreeGrafter"/>
</dbReference>
<feature type="transmembrane region" description="Helical" evidence="4">
    <location>
        <begin position="96"/>
        <end position="113"/>
    </location>
</feature>
<keyword evidence="4" id="KW-0472">Membrane</keyword>
<comment type="similarity">
    <text evidence="2">Belongs to the methyl-accepting chemotaxis (MCP) protein family.</text>
</comment>
<organism evidence="7 8">
    <name type="scientific">Leptospira kmetyi</name>
    <dbReference type="NCBI Taxonomy" id="408139"/>
    <lineage>
        <taxon>Bacteria</taxon>
        <taxon>Pseudomonadati</taxon>
        <taxon>Spirochaetota</taxon>
        <taxon>Spirochaetia</taxon>
        <taxon>Leptospirales</taxon>
        <taxon>Leptospiraceae</taxon>
        <taxon>Leptospira</taxon>
    </lineage>
</organism>
<keyword evidence="1" id="KW-0145">Chemotaxis</keyword>
<dbReference type="InterPro" id="IPR004089">
    <property type="entry name" value="MCPsignal_dom"/>
</dbReference>
<dbReference type="SMART" id="SM00283">
    <property type="entry name" value="MA"/>
    <property type="match status" value="1"/>
</dbReference>
<dbReference type="InterPro" id="IPR051310">
    <property type="entry name" value="MCP_chemotaxis"/>
</dbReference>
<dbReference type="GO" id="GO:0006935">
    <property type="term" value="P:chemotaxis"/>
    <property type="evidence" value="ECO:0007669"/>
    <property type="project" value="UniProtKB-KW"/>
</dbReference>
<dbReference type="PANTHER" id="PTHR43531:SF11">
    <property type="entry name" value="METHYL-ACCEPTING CHEMOTAXIS PROTEIN 3"/>
    <property type="match status" value="1"/>
</dbReference>
<name>A0AAD0UWE8_9LEPT</name>
<feature type="transmembrane region" description="Helical" evidence="4">
    <location>
        <begin position="219"/>
        <end position="242"/>
    </location>
</feature>
<dbReference type="KEGG" id="lkm:EFP84_14420"/>
<evidence type="ECO:0000259" key="5">
    <source>
        <dbReference type="PROSITE" id="PS50111"/>
    </source>
</evidence>
<evidence type="ECO:0000256" key="1">
    <source>
        <dbReference type="ARBA" id="ARBA00022500"/>
    </source>
</evidence>
<keyword evidence="4" id="KW-0812">Transmembrane</keyword>
<gene>
    <name evidence="7" type="ORF">EFP84_14420</name>
</gene>
<evidence type="ECO:0000313" key="8">
    <source>
        <dbReference type="Proteomes" id="UP000276407"/>
    </source>
</evidence>
<dbReference type="Gene3D" id="1.10.287.950">
    <property type="entry name" value="Methyl-accepting chemotaxis protein"/>
    <property type="match status" value="1"/>
</dbReference>
<evidence type="ECO:0000313" key="7">
    <source>
        <dbReference type="EMBL" id="AYV57568.1"/>
    </source>
</evidence>
<dbReference type="PANTHER" id="PTHR43531">
    <property type="entry name" value="PROTEIN ICFG"/>
    <property type="match status" value="1"/>
</dbReference>
<evidence type="ECO:0000256" key="3">
    <source>
        <dbReference type="PROSITE-ProRule" id="PRU00284"/>
    </source>
</evidence>
<accession>A0AAD0UWE8</accession>
<reference evidence="7 8" key="1">
    <citation type="submission" date="2018-11" db="EMBL/GenBank/DDBJ databases">
        <title>Complete genome sequence of Leptospira kmetyi isolate LS 001/16 from soil sample associated with a leptospirosis patient in Kelantan.</title>
        <authorList>
            <person name="Muhammad Yusoff F."/>
            <person name="Muhammad Yusoff S."/>
            <person name="Ahmad M.N."/>
            <person name="Yusof N.Y."/>
            <person name="Aziah I."/>
        </authorList>
    </citation>
    <scope>NUCLEOTIDE SEQUENCE [LARGE SCALE GENOMIC DNA]</scope>
    <source>
        <strain evidence="7 8">LS 001/16</strain>
    </source>
</reference>
<protein>
    <submittedName>
        <fullName evidence="7">Methyl-accepting chemotaxis protein</fullName>
    </submittedName>
</protein>
<dbReference type="EMBL" id="CP033614">
    <property type="protein sequence ID" value="AYV57568.1"/>
    <property type="molecule type" value="Genomic_DNA"/>
</dbReference>
<feature type="transmembrane region" description="Helical" evidence="4">
    <location>
        <begin position="21"/>
        <end position="39"/>
    </location>
</feature>
<dbReference type="PROSITE" id="PS50111">
    <property type="entry name" value="CHEMOTAXIS_TRANSDUC_2"/>
    <property type="match status" value="1"/>
</dbReference>
<dbReference type="GO" id="GO:0007165">
    <property type="term" value="P:signal transduction"/>
    <property type="evidence" value="ECO:0007669"/>
    <property type="project" value="UniProtKB-KW"/>
</dbReference>
<feature type="transmembrane region" description="Helical" evidence="4">
    <location>
        <begin position="45"/>
        <end position="76"/>
    </location>
</feature>
<feature type="transmembrane region" description="Helical" evidence="4">
    <location>
        <begin position="183"/>
        <end position="207"/>
    </location>
</feature>
<evidence type="ECO:0000256" key="2">
    <source>
        <dbReference type="ARBA" id="ARBA00029447"/>
    </source>
</evidence>
<dbReference type="InterPro" id="IPR003660">
    <property type="entry name" value="HAMP_dom"/>
</dbReference>
<sequence>MTKKESYRLRWKLTIGLEVMTTILAVPLGVLFIISAGGYDYRKGIGLIIAAIVSLSASYIVHVWRFIFLGKILAILEPSNWQNLNSIDKAETKRKLLNFPIFNTIFYILQWSSGVPFAWKIMDTFFELTLMESIPYAILPVICYPILGVSHFFLTESFLAEVLESEELVKIQLEPKAVKSVSLYFRIVSTIASISILPIIIISYFLVGQVSGWIVLRDITLSLSLTFVFMIITVTVTSFLLASSILRNSKNMISAFSEMSLGELKISIPMISTDELGRSSKVLNDFIARFRTIVKTVAKESDTLLKSSQVLEEKTKDLSIRMQTQAASTEQMSAGIEEISASIRSTYARTDGQTSTIEKATEFLSDLEDKIHNVHSFLIETKEDADRMKKETFIGESAISSTRNAMSDIETSTGRMRDSVNVIYEIADRIGLLSLNAAIEAARAGASGKGFAVVAQEIAKLGELTQENTKRIRETLGEAVNATQSGRNVLGNTENVFTKIGDTAINTSERIHFVSSLSEKQLLASKKVRNAFSDLIHSAEEIRNYAKEQSLTSMEFSRTVVDISESTDFLNGVVTDIDAMVETLAEQAISLKKEVKFFKV</sequence>
<evidence type="ECO:0000256" key="4">
    <source>
        <dbReference type="SAM" id="Phobius"/>
    </source>
</evidence>
<dbReference type="RefSeq" id="WP_123180359.1">
    <property type="nucleotide sequence ID" value="NZ_CP033614.1"/>
</dbReference>
<dbReference type="SUPFAM" id="SSF58104">
    <property type="entry name" value="Methyl-accepting chemotaxis protein (MCP) signaling domain"/>
    <property type="match status" value="1"/>
</dbReference>
<keyword evidence="4" id="KW-1133">Transmembrane helix</keyword>
<evidence type="ECO:0000259" key="6">
    <source>
        <dbReference type="PROSITE" id="PS50885"/>
    </source>
</evidence>
<feature type="domain" description="Methyl-accepting transducer" evidence="5">
    <location>
        <begin position="300"/>
        <end position="564"/>
    </location>
</feature>
<dbReference type="Pfam" id="PF00015">
    <property type="entry name" value="MCPsignal"/>
    <property type="match status" value="1"/>
</dbReference>
<dbReference type="GO" id="GO:0005886">
    <property type="term" value="C:plasma membrane"/>
    <property type="evidence" value="ECO:0007669"/>
    <property type="project" value="TreeGrafter"/>
</dbReference>
<feature type="domain" description="HAMP" evidence="6">
    <location>
        <begin position="243"/>
        <end position="295"/>
    </location>
</feature>
<dbReference type="AlphaFoldDB" id="A0AAD0UWE8"/>
<dbReference type="Proteomes" id="UP000276407">
    <property type="component" value="Chromosome 1"/>
</dbReference>
<keyword evidence="3" id="KW-0807">Transducer</keyword>
<dbReference type="PROSITE" id="PS50885">
    <property type="entry name" value="HAMP"/>
    <property type="match status" value="1"/>
</dbReference>
<feature type="transmembrane region" description="Helical" evidence="4">
    <location>
        <begin position="133"/>
        <end position="154"/>
    </location>
</feature>
<proteinExistence type="inferred from homology"/>